<dbReference type="AlphaFoldDB" id="A0A7M1LIR5"/>
<keyword evidence="7" id="KW-1185">Reference proteome</keyword>
<evidence type="ECO:0000256" key="3">
    <source>
        <dbReference type="ARBA" id="ARBA00022729"/>
    </source>
</evidence>
<dbReference type="Gene3D" id="3.40.190.10">
    <property type="entry name" value="Periplasmic binding protein-like II"/>
    <property type="match status" value="2"/>
</dbReference>
<gene>
    <name evidence="6" type="ORF">IMC76_00825</name>
</gene>
<evidence type="ECO:0000256" key="1">
    <source>
        <dbReference type="ARBA" id="ARBA00010333"/>
    </source>
</evidence>
<feature type="domain" description="Ionotropic glutamate receptor C-terminal" evidence="5">
    <location>
        <begin position="28"/>
        <end position="244"/>
    </location>
</feature>
<evidence type="ECO:0000259" key="4">
    <source>
        <dbReference type="SMART" id="SM00062"/>
    </source>
</evidence>
<dbReference type="GO" id="GO:0016020">
    <property type="term" value="C:membrane"/>
    <property type="evidence" value="ECO:0007669"/>
    <property type="project" value="InterPro"/>
</dbReference>
<sequence>MKRVFLVSIFLTISLFAGHIDDIRERGIIKIGVPFDMVPFGYKNDGLLKGYDIDLVKAITAEIFPSANMKIELISAPTDQIVDLIQKDRVDIVVSAFTITKNRSKMVNFSLPYLKVNLAALARKDSNITSLNDLKSSKVVVKKDTTAYAFAKQNGINFKTCTDIIACHTLVSQGKADVFIGNNLVIYAIDFVDNNLETKIKTISEPMYLAAAVKMGNNELLDAINSALKNLHSNGVLDKIYLENIGSFFRNSVDKELFILDELRIPKIKSEEKKSNRLYNL</sequence>
<evidence type="ECO:0000313" key="7">
    <source>
        <dbReference type="Proteomes" id="UP000594749"/>
    </source>
</evidence>
<dbReference type="PANTHER" id="PTHR30085">
    <property type="entry name" value="AMINO ACID ABC TRANSPORTER PERMEASE"/>
    <property type="match status" value="1"/>
</dbReference>
<dbReference type="InterPro" id="IPR001320">
    <property type="entry name" value="Iontro_rcpt_C"/>
</dbReference>
<dbReference type="InterPro" id="IPR001638">
    <property type="entry name" value="Solute-binding_3/MltF_N"/>
</dbReference>
<dbReference type="RefSeq" id="WP_025802957.1">
    <property type="nucleotide sequence ID" value="NZ_CP053842.1"/>
</dbReference>
<dbReference type="PANTHER" id="PTHR30085:SF6">
    <property type="entry name" value="ABC TRANSPORTER GLUTAMINE-BINDING PROTEIN GLNH"/>
    <property type="match status" value="1"/>
</dbReference>
<dbReference type="SUPFAM" id="SSF53850">
    <property type="entry name" value="Periplasmic binding protein-like II"/>
    <property type="match status" value="1"/>
</dbReference>
<feature type="domain" description="Solute-binding protein family 3/N-terminal" evidence="4">
    <location>
        <begin position="28"/>
        <end position="248"/>
    </location>
</feature>
<proteinExistence type="inferred from homology"/>
<accession>A0A7M1LIR5</accession>
<keyword evidence="2" id="KW-0813">Transport</keyword>
<dbReference type="GO" id="GO:0006865">
    <property type="term" value="P:amino acid transport"/>
    <property type="evidence" value="ECO:0007669"/>
    <property type="project" value="TreeGrafter"/>
</dbReference>
<organism evidence="6 7">
    <name type="scientific">Campylobacter corcagiensis</name>
    <dbReference type="NCBI Taxonomy" id="1448857"/>
    <lineage>
        <taxon>Bacteria</taxon>
        <taxon>Pseudomonadati</taxon>
        <taxon>Campylobacterota</taxon>
        <taxon>Epsilonproteobacteria</taxon>
        <taxon>Campylobacterales</taxon>
        <taxon>Campylobacteraceae</taxon>
        <taxon>Campylobacter</taxon>
    </lineage>
</organism>
<evidence type="ECO:0000256" key="2">
    <source>
        <dbReference type="ARBA" id="ARBA00022448"/>
    </source>
</evidence>
<evidence type="ECO:0000259" key="5">
    <source>
        <dbReference type="SMART" id="SM00079"/>
    </source>
</evidence>
<dbReference type="Pfam" id="PF00497">
    <property type="entry name" value="SBP_bac_3"/>
    <property type="match status" value="1"/>
</dbReference>
<dbReference type="EMBL" id="CP063078">
    <property type="protein sequence ID" value="QOQ87395.1"/>
    <property type="molecule type" value="Genomic_DNA"/>
</dbReference>
<reference evidence="6 7" key="1">
    <citation type="submission" date="2020-10" db="EMBL/GenBank/DDBJ databases">
        <title>Campylobacter and Helicobacter PacBio genomes.</title>
        <authorList>
            <person name="Lane C."/>
        </authorList>
    </citation>
    <scope>NUCLEOTIDE SEQUENCE [LARGE SCALE GENOMIC DNA]</scope>
    <source>
        <strain evidence="6 7">2016D-0077</strain>
    </source>
</reference>
<dbReference type="GO" id="GO:0005576">
    <property type="term" value="C:extracellular region"/>
    <property type="evidence" value="ECO:0007669"/>
    <property type="project" value="TreeGrafter"/>
</dbReference>
<keyword evidence="3" id="KW-0732">Signal</keyword>
<dbReference type="OrthoDB" id="6192933at2"/>
<dbReference type="Proteomes" id="UP000594749">
    <property type="component" value="Chromosome"/>
</dbReference>
<dbReference type="SMART" id="SM00062">
    <property type="entry name" value="PBPb"/>
    <property type="match status" value="1"/>
</dbReference>
<dbReference type="InterPro" id="IPR051455">
    <property type="entry name" value="Bact_solute-bind_prot3"/>
</dbReference>
<evidence type="ECO:0000313" key="6">
    <source>
        <dbReference type="EMBL" id="QOQ87395.1"/>
    </source>
</evidence>
<name>A0A7M1LIR5_9BACT</name>
<comment type="similarity">
    <text evidence="1">Belongs to the bacterial solute-binding protein 3 family.</text>
</comment>
<dbReference type="SMART" id="SM00079">
    <property type="entry name" value="PBPe"/>
    <property type="match status" value="1"/>
</dbReference>
<dbReference type="GO" id="GO:0015276">
    <property type="term" value="F:ligand-gated monoatomic ion channel activity"/>
    <property type="evidence" value="ECO:0007669"/>
    <property type="project" value="InterPro"/>
</dbReference>
<protein>
    <submittedName>
        <fullName evidence="6">Transporter substrate-binding domain-containing protein</fullName>
    </submittedName>
</protein>
<dbReference type="GO" id="GO:0030288">
    <property type="term" value="C:outer membrane-bounded periplasmic space"/>
    <property type="evidence" value="ECO:0007669"/>
    <property type="project" value="TreeGrafter"/>
</dbReference>